<dbReference type="PANTHER" id="PTHR43335:SF4">
    <property type="entry name" value="ABC TRANSPORTER, ATP-BINDING PROTEIN"/>
    <property type="match status" value="1"/>
</dbReference>
<dbReference type="SUPFAM" id="SSF52540">
    <property type="entry name" value="P-loop containing nucleoside triphosphate hydrolases"/>
    <property type="match status" value="1"/>
</dbReference>
<dbReference type="PROSITE" id="PS50893">
    <property type="entry name" value="ABC_TRANSPORTER_2"/>
    <property type="match status" value="1"/>
</dbReference>
<dbReference type="GO" id="GO:0005524">
    <property type="term" value="F:ATP binding"/>
    <property type="evidence" value="ECO:0007669"/>
    <property type="project" value="UniProtKB-KW"/>
</dbReference>
<keyword evidence="7" id="KW-1185">Reference proteome</keyword>
<comment type="similarity">
    <text evidence="1">Belongs to the ABC transporter superfamily.</text>
</comment>
<evidence type="ECO:0000256" key="3">
    <source>
        <dbReference type="ARBA" id="ARBA00022741"/>
    </source>
</evidence>
<dbReference type="AlphaFoldDB" id="A0A2G3E3Z1"/>
<reference evidence="6 7" key="2">
    <citation type="submission" date="2017-10" db="EMBL/GenBank/DDBJ databases">
        <authorList>
            <person name="Banno H."/>
            <person name="Chua N.-H."/>
        </authorList>
    </citation>
    <scope>NUCLEOTIDE SEQUENCE [LARGE SCALE GENOMIC DNA]</scope>
    <source>
        <strain evidence="6 7">JK623</strain>
    </source>
</reference>
<dbReference type="SMART" id="SM00382">
    <property type="entry name" value="AAA"/>
    <property type="match status" value="1"/>
</dbReference>
<dbReference type="InterPro" id="IPR027417">
    <property type="entry name" value="P-loop_NTPase"/>
</dbReference>
<dbReference type="PANTHER" id="PTHR43335">
    <property type="entry name" value="ABC TRANSPORTER, ATP-BINDING PROTEIN"/>
    <property type="match status" value="1"/>
</dbReference>
<evidence type="ECO:0000313" key="7">
    <source>
        <dbReference type="Proteomes" id="UP000224563"/>
    </source>
</evidence>
<evidence type="ECO:0000256" key="4">
    <source>
        <dbReference type="ARBA" id="ARBA00022840"/>
    </source>
</evidence>
<evidence type="ECO:0000256" key="1">
    <source>
        <dbReference type="ARBA" id="ARBA00005417"/>
    </source>
</evidence>
<comment type="caution">
    <text evidence="6">The sequence shown here is derived from an EMBL/GenBank/DDBJ whole genome shotgun (WGS) entry which is preliminary data.</text>
</comment>
<keyword evidence="3" id="KW-0547">Nucleotide-binding</keyword>
<gene>
    <name evidence="6" type="ORF">CSX02_04805</name>
</gene>
<accession>A0A2G3E3Z1</accession>
<keyword evidence="2" id="KW-0813">Transport</keyword>
<evidence type="ECO:0000256" key="2">
    <source>
        <dbReference type="ARBA" id="ARBA00022448"/>
    </source>
</evidence>
<sequence>MMIELKDLTKEYKDQIVLDRVNYKFEEGHVYGLVGENGSGKTVLLKTIAGLYDLTEGEILVQGQPKKKGHFLPSVGMVGDAIGFVPYMTARENLYELSRIQKKIGLEEIDKMLEFVGLSNYQNKAVRKYSLGMKQKLCIAQAFMEEPKVLLLDEPFNALDAKSATKMKQYFKEYAKEHQAIMIVTSHHADELDDLCDTMIHIQEGRIE</sequence>
<dbReference type="PROSITE" id="PS00211">
    <property type="entry name" value="ABC_TRANSPORTER_1"/>
    <property type="match status" value="1"/>
</dbReference>
<name>A0A2G3E3Z1_9FIRM</name>
<feature type="domain" description="ABC transporter" evidence="5">
    <location>
        <begin position="3"/>
        <end position="208"/>
    </location>
</feature>
<organism evidence="6 7">
    <name type="scientific">Agathobacter ruminis</name>
    <dbReference type="NCBI Taxonomy" id="1712665"/>
    <lineage>
        <taxon>Bacteria</taxon>
        <taxon>Bacillati</taxon>
        <taxon>Bacillota</taxon>
        <taxon>Clostridia</taxon>
        <taxon>Lachnospirales</taxon>
        <taxon>Lachnospiraceae</taxon>
        <taxon>Agathobacter</taxon>
    </lineage>
</organism>
<dbReference type="InterPro" id="IPR017871">
    <property type="entry name" value="ABC_transporter-like_CS"/>
</dbReference>
<reference evidence="6 7" key="1">
    <citation type="submission" date="2017-10" db="EMBL/GenBank/DDBJ databases">
        <title>Resolving the taxonomy of Roseburia spp., Eubacterium rectale and Agathobacter spp. through phylogenomic analysis.</title>
        <authorList>
            <person name="Sheridan P.O."/>
            <person name="Walker A.W."/>
            <person name="Duncan S.H."/>
            <person name="Scott K.P."/>
            <person name="Toole P.W.O."/>
            <person name="Luis P."/>
            <person name="Flint H.J."/>
        </authorList>
    </citation>
    <scope>NUCLEOTIDE SEQUENCE [LARGE SCALE GENOMIC DNA]</scope>
    <source>
        <strain evidence="6 7">JK623</strain>
    </source>
</reference>
<dbReference type="GO" id="GO:0016887">
    <property type="term" value="F:ATP hydrolysis activity"/>
    <property type="evidence" value="ECO:0007669"/>
    <property type="project" value="InterPro"/>
</dbReference>
<protein>
    <submittedName>
        <fullName evidence="6">Multidrug ABC transporter ATPase</fullName>
    </submittedName>
</protein>
<keyword evidence="4" id="KW-0067">ATP-binding</keyword>
<evidence type="ECO:0000259" key="5">
    <source>
        <dbReference type="PROSITE" id="PS50893"/>
    </source>
</evidence>
<dbReference type="Proteomes" id="UP000224563">
    <property type="component" value="Unassembled WGS sequence"/>
</dbReference>
<dbReference type="CDD" id="cd03230">
    <property type="entry name" value="ABC_DR_subfamily_A"/>
    <property type="match status" value="1"/>
</dbReference>
<evidence type="ECO:0000313" key="6">
    <source>
        <dbReference type="EMBL" id="PHU38002.1"/>
    </source>
</evidence>
<dbReference type="InterPro" id="IPR003439">
    <property type="entry name" value="ABC_transporter-like_ATP-bd"/>
</dbReference>
<dbReference type="Pfam" id="PF00005">
    <property type="entry name" value="ABC_tran"/>
    <property type="match status" value="1"/>
</dbReference>
<dbReference type="EMBL" id="PDYG01000018">
    <property type="protein sequence ID" value="PHU38002.1"/>
    <property type="molecule type" value="Genomic_DNA"/>
</dbReference>
<proteinExistence type="inferred from homology"/>
<dbReference type="InterPro" id="IPR003593">
    <property type="entry name" value="AAA+_ATPase"/>
</dbReference>
<dbReference type="Gene3D" id="3.40.50.300">
    <property type="entry name" value="P-loop containing nucleotide triphosphate hydrolases"/>
    <property type="match status" value="1"/>
</dbReference>